<feature type="transmembrane region" description="Helical" evidence="8">
    <location>
        <begin position="260"/>
        <end position="278"/>
    </location>
</feature>
<feature type="transmembrane region" description="Helical" evidence="8">
    <location>
        <begin position="318"/>
        <end position="337"/>
    </location>
</feature>
<name>A0ABR6VKB0_9FIRM</name>
<dbReference type="EMBL" id="JACOGK010000020">
    <property type="protein sequence ID" value="MBC3537165.1"/>
    <property type="molecule type" value="Genomic_DNA"/>
</dbReference>
<keyword evidence="10" id="KW-1185">Reference proteome</keyword>
<feature type="transmembrane region" description="Helical" evidence="8">
    <location>
        <begin position="12"/>
        <end position="31"/>
    </location>
</feature>
<feature type="transmembrane region" description="Helical" evidence="8">
    <location>
        <begin position="349"/>
        <end position="369"/>
    </location>
</feature>
<evidence type="ECO:0000256" key="1">
    <source>
        <dbReference type="ARBA" id="ARBA00004651"/>
    </source>
</evidence>
<evidence type="ECO:0000256" key="6">
    <source>
        <dbReference type="ARBA" id="ARBA00022989"/>
    </source>
</evidence>
<sequence>MQADTFDKHLNPWSFWPATIALGLFILAGVFDQEQLGAFLNGLLYSLANNLGWYINLLSLSMIFLVLVFIIYRYGDIKIGGADVKPQYSTFSWCCMTIAGSLGTGILFWAMGEPIFHFATPPVAAGVTPFSRQAAIYAISQAMWDWSFIQYAMYGICAVGFAIVTYNLKKSLSFGSLLEVIFGRPMPKLTILVHALIIFCLCGAVSNSMGVGVMQVGAGIELLLGIPQSKLVWLIISVCICSIFTISCVCGMARGLQRLATLKIFIFMSILVFVILLGDTQFMSKLGTEATGYMIDHWGMHTTIMNSLVPEDHWFADWIIQYWCSFFVYAPVIGMFFSRMAKGHTVRKFLMVSVVVPSVFCMFWIGIFGSMTIKLQTSGILDIWSAVHTYGMQTTIFQILSSLPFGTIFMAAFIVSTCISFCCLADPMAAVLATLSVRNLQIDDEAPKLIKIIMGLLITTVAYVLVASGGVNSVKGMFVLIGVPVSFVVIACIYASFKLCEKCIREKNYGCLEEAKPAETREETRETPVE</sequence>
<evidence type="ECO:0000256" key="8">
    <source>
        <dbReference type="SAM" id="Phobius"/>
    </source>
</evidence>
<feature type="transmembrane region" description="Helical" evidence="8">
    <location>
        <begin position="148"/>
        <end position="168"/>
    </location>
</feature>
<dbReference type="PANTHER" id="PTHR30047:SF7">
    <property type="entry name" value="HIGH-AFFINITY CHOLINE TRANSPORT PROTEIN"/>
    <property type="match status" value="1"/>
</dbReference>
<evidence type="ECO:0000313" key="9">
    <source>
        <dbReference type="EMBL" id="MBC3537165.1"/>
    </source>
</evidence>
<dbReference type="InterPro" id="IPR000060">
    <property type="entry name" value="BCCT_transptr"/>
</dbReference>
<comment type="subcellular location">
    <subcellularLocation>
        <location evidence="1">Cell membrane</location>
        <topology evidence="1">Multi-pass membrane protein</topology>
    </subcellularLocation>
</comment>
<dbReference type="Pfam" id="PF02028">
    <property type="entry name" value="BCCT"/>
    <property type="match status" value="1"/>
</dbReference>
<feature type="transmembrane region" description="Helical" evidence="8">
    <location>
        <begin position="408"/>
        <end position="437"/>
    </location>
</feature>
<comment type="caution">
    <text evidence="9">The sequence shown here is derived from an EMBL/GenBank/DDBJ whole genome shotgun (WGS) entry which is preliminary data.</text>
</comment>
<dbReference type="PANTHER" id="PTHR30047">
    <property type="entry name" value="HIGH-AFFINITY CHOLINE TRANSPORT PROTEIN-RELATED"/>
    <property type="match status" value="1"/>
</dbReference>
<feature type="transmembrane region" description="Helical" evidence="8">
    <location>
        <begin position="231"/>
        <end position="253"/>
    </location>
</feature>
<feature type="transmembrane region" description="Helical" evidence="8">
    <location>
        <begin position="477"/>
        <end position="497"/>
    </location>
</feature>
<organism evidence="9 10">
    <name type="scientific">Megasphaera hominis</name>
    <dbReference type="NCBI Taxonomy" id="159836"/>
    <lineage>
        <taxon>Bacteria</taxon>
        <taxon>Bacillati</taxon>
        <taxon>Bacillota</taxon>
        <taxon>Negativicutes</taxon>
        <taxon>Veillonellales</taxon>
        <taxon>Veillonellaceae</taxon>
        <taxon>Megasphaera</taxon>
    </lineage>
</organism>
<evidence type="ECO:0000256" key="5">
    <source>
        <dbReference type="ARBA" id="ARBA00022692"/>
    </source>
</evidence>
<protein>
    <submittedName>
        <fullName evidence="9">BCCT family transporter</fullName>
    </submittedName>
</protein>
<feature type="transmembrane region" description="Helical" evidence="8">
    <location>
        <begin position="449"/>
        <end position="471"/>
    </location>
</feature>
<evidence type="ECO:0000256" key="2">
    <source>
        <dbReference type="ARBA" id="ARBA00005658"/>
    </source>
</evidence>
<keyword evidence="4" id="KW-1003">Cell membrane</keyword>
<keyword evidence="3" id="KW-0813">Transport</keyword>
<proteinExistence type="inferred from homology"/>
<dbReference type="Proteomes" id="UP000606870">
    <property type="component" value="Unassembled WGS sequence"/>
</dbReference>
<gene>
    <name evidence="9" type="ORF">H8J70_07865</name>
</gene>
<comment type="similarity">
    <text evidence="2">Belongs to the BCCT transporter (TC 2.A.15) family.</text>
</comment>
<evidence type="ECO:0000313" key="10">
    <source>
        <dbReference type="Proteomes" id="UP000606870"/>
    </source>
</evidence>
<evidence type="ECO:0000256" key="4">
    <source>
        <dbReference type="ARBA" id="ARBA00022475"/>
    </source>
</evidence>
<feature type="transmembrane region" description="Helical" evidence="8">
    <location>
        <begin position="189"/>
        <end position="211"/>
    </location>
</feature>
<feature type="transmembrane region" description="Helical" evidence="8">
    <location>
        <begin position="51"/>
        <end position="72"/>
    </location>
</feature>
<reference evidence="9 10" key="1">
    <citation type="submission" date="2020-08" db="EMBL/GenBank/DDBJ databases">
        <authorList>
            <person name="Liu C."/>
            <person name="Sun Q."/>
        </authorList>
    </citation>
    <scope>NUCLEOTIDE SEQUENCE [LARGE SCALE GENOMIC DNA]</scope>
    <source>
        <strain evidence="9 10">NSJ-59</strain>
    </source>
</reference>
<keyword evidence="7 8" id="KW-0472">Membrane</keyword>
<feature type="transmembrane region" description="Helical" evidence="8">
    <location>
        <begin position="93"/>
        <end position="112"/>
    </location>
</feature>
<accession>A0ABR6VKB0</accession>
<evidence type="ECO:0000256" key="7">
    <source>
        <dbReference type="ARBA" id="ARBA00023136"/>
    </source>
</evidence>
<keyword evidence="6 8" id="KW-1133">Transmembrane helix</keyword>
<evidence type="ECO:0000256" key="3">
    <source>
        <dbReference type="ARBA" id="ARBA00022448"/>
    </source>
</evidence>
<keyword evidence="5 8" id="KW-0812">Transmembrane</keyword>